<dbReference type="EMBL" id="AWUW01000124">
    <property type="protein sequence ID" value="ERJ64807.1"/>
    <property type="molecule type" value="Genomic_DNA"/>
</dbReference>
<comment type="caution">
    <text evidence="2">The sequence shown here is derived from an EMBL/GenBank/DDBJ whole genome shotgun (WGS) entry which is preliminary data.</text>
</comment>
<dbReference type="HOGENOM" id="CLU_150023_0_0_10"/>
<dbReference type="AlphaFoldDB" id="A0A0E2LP84"/>
<feature type="transmembrane region" description="Helical" evidence="1">
    <location>
        <begin position="35"/>
        <end position="53"/>
    </location>
</feature>
<evidence type="ECO:0000256" key="1">
    <source>
        <dbReference type="SAM" id="Phobius"/>
    </source>
</evidence>
<organism evidence="2 3">
    <name type="scientific">Porphyromonas gingivalis F0570</name>
    <dbReference type="NCBI Taxonomy" id="1227271"/>
    <lineage>
        <taxon>Bacteria</taxon>
        <taxon>Pseudomonadati</taxon>
        <taxon>Bacteroidota</taxon>
        <taxon>Bacteroidia</taxon>
        <taxon>Bacteroidales</taxon>
        <taxon>Porphyromonadaceae</taxon>
        <taxon>Porphyromonas</taxon>
    </lineage>
</organism>
<keyword evidence="1" id="KW-1133">Transmembrane helix</keyword>
<gene>
    <name evidence="2" type="ORF">HMPREF1555_01702</name>
</gene>
<keyword evidence="1" id="KW-0472">Membrane</keyword>
<evidence type="ECO:0000313" key="2">
    <source>
        <dbReference type="EMBL" id="ERJ64807.1"/>
    </source>
</evidence>
<accession>A0A0E2LP84</accession>
<proteinExistence type="predicted"/>
<sequence length="107" mass="12785">MQEKAAVLDSSPISALFVKAKLCYCTRSFIRRITYFLYVLIRVFGVLLAFLWATETYFFCGCRIARFFSFAFLSLQGDIERCFRFEKIETRQTKKTWLRKFFVLARE</sequence>
<name>A0A0E2LP84_PORGN</name>
<protein>
    <submittedName>
        <fullName evidence="2">Uncharacterized protein</fullName>
    </submittedName>
</protein>
<keyword evidence="1" id="KW-0812">Transmembrane</keyword>
<evidence type="ECO:0000313" key="3">
    <source>
        <dbReference type="Proteomes" id="UP000016630"/>
    </source>
</evidence>
<reference evidence="2 3" key="1">
    <citation type="submission" date="2013-06" db="EMBL/GenBank/DDBJ databases">
        <authorList>
            <person name="Weinstock G."/>
            <person name="Sodergren E."/>
            <person name="Lobos E.A."/>
            <person name="Fulton L."/>
            <person name="Fulton R."/>
            <person name="Courtney L."/>
            <person name="Fronick C."/>
            <person name="O'Laughlin M."/>
            <person name="Godfrey J."/>
            <person name="Wilson R.M."/>
            <person name="Miner T."/>
            <person name="Farmer C."/>
            <person name="Delehaunty K."/>
            <person name="Cordes M."/>
            <person name="Minx P."/>
            <person name="Tomlinson C."/>
            <person name="Chen J."/>
            <person name="Wollam A."/>
            <person name="Pepin K.H."/>
            <person name="Bhonagiri V."/>
            <person name="Zhang X."/>
            <person name="Warren W."/>
            <person name="Mitreva M."/>
            <person name="Mardis E.R."/>
            <person name="Wilson R.K."/>
        </authorList>
    </citation>
    <scope>NUCLEOTIDE SEQUENCE [LARGE SCALE GENOMIC DNA]</scope>
    <source>
        <strain evidence="2 3">F0570</strain>
    </source>
</reference>
<dbReference type="Proteomes" id="UP000016630">
    <property type="component" value="Unassembled WGS sequence"/>
</dbReference>